<evidence type="ECO:0000259" key="6">
    <source>
        <dbReference type="Pfam" id="PF04542"/>
    </source>
</evidence>
<dbReference type="InterPro" id="IPR014322">
    <property type="entry name" value="RNA_pol_sigma-B/F/G"/>
</dbReference>
<dbReference type="SUPFAM" id="SSF88946">
    <property type="entry name" value="Sigma2 domain of RNA polymerase sigma factors"/>
    <property type="match status" value="1"/>
</dbReference>
<dbReference type="EMBL" id="WEGI01000011">
    <property type="protein sequence ID" value="MQY29532.1"/>
    <property type="molecule type" value="Genomic_DNA"/>
</dbReference>
<dbReference type="AlphaFoldDB" id="A0A7K0DW47"/>
<dbReference type="InterPro" id="IPR007630">
    <property type="entry name" value="RNA_pol_sigma70_r4"/>
</dbReference>
<dbReference type="SUPFAM" id="SSF88659">
    <property type="entry name" value="Sigma3 and sigma4 domains of RNA polymerase sigma factors"/>
    <property type="match status" value="2"/>
</dbReference>
<dbReference type="CDD" id="cd06171">
    <property type="entry name" value="Sigma70_r4"/>
    <property type="match status" value="1"/>
</dbReference>
<evidence type="ECO:0000256" key="3">
    <source>
        <dbReference type="ARBA" id="ARBA00023125"/>
    </source>
</evidence>
<gene>
    <name evidence="8" type="primary">sigF_7</name>
    <name evidence="8" type="ORF">NRB56_51230</name>
</gene>
<dbReference type="Pfam" id="PF04545">
    <property type="entry name" value="Sigma70_r4"/>
    <property type="match status" value="1"/>
</dbReference>
<dbReference type="InterPro" id="IPR013324">
    <property type="entry name" value="RNA_pol_sigma_r3/r4-like"/>
</dbReference>
<dbReference type="PRINTS" id="PR00046">
    <property type="entry name" value="SIGMA70FCT"/>
</dbReference>
<keyword evidence="3" id="KW-0238">DNA-binding</keyword>
<evidence type="ECO:0000313" key="8">
    <source>
        <dbReference type="EMBL" id="MQY29532.1"/>
    </source>
</evidence>
<sequence length="279" mass="30444">MSSEYAARTGTAVGVKSKGDSYDDIEPWLKELADLPAGGAEHARLRSEIIAKCLPLGEHIARRYSGRGVDFDDLAQIAAVGVILAVDRFDPGNGAPFLSFAVPTIMGEVRRYFRDSTWAVRVPRRIKEIQQRLSTVVPELSQRLGHSPTAQQLADELGIEPGEVTQALIASNCYTTDSLDTDSGTGDEGDRPVSQLERLAVEDNGYNLVEETLTAGPLLAALPERERRILIMRYGDGKTQAEIAREIGVSQMQVSRLLSRTLASLREQAVNPRELSTVA</sequence>
<keyword evidence="1" id="KW-0805">Transcription regulation</keyword>
<evidence type="ECO:0000256" key="1">
    <source>
        <dbReference type="ARBA" id="ARBA00023015"/>
    </source>
</evidence>
<evidence type="ECO:0000256" key="4">
    <source>
        <dbReference type="ARBA" id="ARBA00023163"/>
    </source>
</evidence>
<dbReference type="OrthoDB" id="9804285at2"/>
<dbReference type="Pfam" id="PF04542">
    <property type="entry name" value="Sigma70_r2"/>
    <property type="match status" value="1"/>
</dbReference>
<feature type="domain" description="RNA polymerase sigma-70 region 3" evidence="5">
    <location>
        <begin position="132"/>
        <end position="189"/>
    </location>
</feature>
<dbReference type="Proteomes" id="UP000431401">
    <property type="component" value="Unassembled WGS sequence"/>
</dbReference>
<reference evidence="8 9" key="1">
    <citation type="submission" date="2019-10" db="EMBL/GenBank/DDBJ databases">
        <title>Nocardia macrotermitis sp. nov. and Nocardia aurantia sp. nov., isolated from the gut of fungus growing-termite Macrotermes natalensis.</title>
        <authorList>
            <person name="Benndorf R."/>
            <person name="Schwitalla J."/>
            <person name="Martin K."/>
            <person name="De Beer W."/>
            <person name="Kaster A.-K."/>
            <person name="Vollmers J."/>
            <person name="Poulsen M."/>
            <person name="Beemelmanns C."/>
        </authorList>
    </citation>
    <scope>NUCLEOTIDE SEQUENCE [LARGE SCALE GENOMIC DNA]</scope>
    <source>
        <strain evidence="8 9">RB56</strain>
    </source>
</reference>
<dbReference type="GO" id="GO:0006352">
    <property type="term" value="P:DNA-templated transcription initiation"/>
    <property type="evidence" value="ECO:0007669"/>
    <property type="project" value="InterPro"/>
</dbReference>
<dbReference type="InterPro" id="IPR000943">
    <property type="entry name" value="RNA_pol_sigma70"/>
</dbReference>
<dbReference type="NCBIfam" id="TIGR02980">
    <property type="entry name" value="SigBFG"/>
    <property type="match status" value="1"/>
</dbReference>
<comment type="caution">
    <text evidence="8">The sequence shown here is derived from an EMBL/GenBank/DDBJ whole genome shotgun (WGS) entry which is preliminary data.</text>
</comment>
<feature type="domain" description="RNA polymerase sigma-70 region 2" evidence="6">
    <location>
        <begin position="50"/>
        <end position="118"/>
    </location>
</feature>
<keyword evidence="2" id="KW-0731">Sigma factor</keyword>
<dbReference type="PANTHER" id="PTHR30385">
    <property type="entry name" value="SIGMA FACTOR F FLAGELLAR"/>
    <property type="match status" value="1"/>
</dbReference>
<dbReference type="Gene3D" id="1.20.120.1810">
    <property type="match status" value="1"/>
</dbReference>
<dbReference type="Pfam" id="PF04539">
    <property type="entry name" value="Sigma70_r3"/>
    <property type="match status" value="1"/>
</dbReference>
<keyword evidence="4" id="KW-0804">Transcription</keyword>
<dbReference type="GO" id="GO:0003677">
    <property type="term" value="F:DNA binding"/>
    <property type="evidence" value="ECO:0007669"/>
    <property type="project" value="UniProtKB-KW"/>
</dbReference>
<organism evidence="8 9">
    <name type="scientific">Nocardia aurantia</name>
    <dbReference type="NCBI Taxonomy" id="2585199"/>
    <lineage>
        <taxon>Bacteria</taxon>
        <taxon>Bacillati</taxon>
        <taxon>Actinomycetota</taxon>
        <taxon>Actinomycetes</taxon>
        <taxon>Mycobacteriales</taxon>
        <taxon>Nocardiaceae</taxon>
        <taxon>Nocardia</taxon>
    </lineage>
</organism>
<dbReference type="InterPro" id="IPR014284">
    <property type="entry name" value="RNA_pol_sigma-70_dom"/>
</dbReference>
<dbReference type="InterPro" id="IPR007627">
    <property type="entry name" value="RNA_pol_sigma70_r2"/>
</dbReference>
<evidence type="ECO:0000259" key="5">
    <source>
        <dbReference type="Pfam" id="PF04539"/>
    </source>
</evidence>
<dbReference type="PANTHER" id="PTHR30385:SF4">
    <property type="entry name" value="RNA POLYMERASE SIGMA-E FACTOR"/>
    <property type="match status" value="1"/>
</dbReference>
<evidence type="ECO:0000313" key="9">
    <source>
        <dbReference type="Proteomes" id="UP000431401"/>
    </source>
</evidence>
<name>A0A7K0DW47_9NOCA</name>
<evidence type="ECO:0000256" key="2">
    <source>
        <dbReference type="ARBA" id="ARBA00023082"/>
    </source>
</evidence>
<keyword evidence="9" id="KW-1185">Reference proteome</keyword>
<dbReference type="Gene3D" id="1.10.10.10">
    <property type="entry name" value="Winged helix-like DNA-binding domain superfamily/Winged helix DNA-binding domain"/>
    <property type="match status" value="2"/>
</dbReference>
<dbReference type="InterPro" id="IPR007624">
    <property type="entry name" value="RNA_pol_sigma70_r3"/>
</dbReference>
<dbReference type="InterPro" id="IPR036388">
    <property type="entry name" value="WH-like_DNA-bd_sf"/>
</dbReference>
<dbReference type="InterPro" id="IPR013325">
    <property type="entry name" value="RNA_pol_sigma_r2"/>
</dbReference>
<proteinExistence type="predicted"/>
<dbReference type="GO" id="GO:0016987">
    <property type="term" value="F:sigma factor activity"/>
    <property type="evidence" value="ECO:0007669"/>
    <property type="project" value="UniProtKB-KW"/>
</dbReference>
<dbReference type="NCBIfam" id="TIGR02937">
    <property type="entry name" value="sigma70-ECF"/>
    <property type="match status" value="1"/>
</dbReference>
<dbReference type="RefSeq" id="WP_153346449.1">
    <property type="nucleotide sequence ID" value="NZ_WEGI01000011.1"/>
</dbReference>
<accession>A0A7K0DW47</accession>
<evidence type="ECO:0000259" key="7">
    <source>
        <dbReference type="Pfam" id="PF04545"/>
    </source>
</evidence>
<feature type="domain" description="RNA polymerase sigma-70 region 4" evidence="7">
    <location>
        <begin position="218"/>
        <end position="267"/>
    </location>
</feature>
<protein>
    <submittedName>
        <fullName evidence="8">RNA polymerase sigma factor SigF</fullName>
    </submittedName>
</protein>